<feature type="transmembrane region" description="Helical" evidence="4">
    <location>
        <begin position="226"/>
        <end position="249"/>
    </location>
</feature>
<protein>
    <recommendedName>
        <fullName evidence="6">Folate receptor-like domain-containing protein</fullName>
    </recommendedName>
</protein>
<evidence type="ECO:0000256" key="4">
    <source>
        <dbReference type="SAM" id="Phobius"/>
    </source>
</evidence>
<accession>V3ZYM9</accession>
<dbReference type="OrthoDB" id="567542at2759"/>
<dbReference type="HOGENOM" id="CLU_070826_1_1_1"/>
<dbReference type="CTD" id="20246815"/>
<evidence type="ECO:0000256" key="5">
    <source>
        <dbReference type="SAM" id="SignalP"/>
    </source>
</evidence>
<reference evidence="7 8" key="1">
    <citation type="journal article" date="2013" name="Nature">
        <title>Insights into bilaterian evolution from three spiralian genomes.</title>
        <authorList>
            <person name="Simakov O."/>
            <person name="Marletaz F."/>
            <person name="Cho S.J."/>
            <person name="Edsinger-Gonzales E."/>
            <person name="Havlak P."/>
            <person name="Hellsten U."/>
            <person name="Kuo D.H."/>
            <person name="Larsson T."/>
            <person name="Lv J."/>
            <person name="Arendt D."/>
            <person name="Savage R."/>
            <person name="Osoegawa K."/>
            <person name="de Jong P."/>
            <person name="Grimwood J."/>
            <person name="Chapman J.A."/>
            <person name="Shapiro H."/>
            <person name="Aerts A."/>
            <person name="Otillar R.P."/>
            <person name="Terry A.Y."/>
            <person name="Boore J.L."/>
            <person name="Grigoriev I.V."/>
            <person name="Lindberg D.R."/>
            <person name="Seaver E.C."/>
            <person name="Weisblat D.A."/>
            <person name="Putnam N.H."/>
            <person name="Rokhsar D.S."/>
        </authorList>
    </citation>
    <scope>NUCLEOTIDE SEQUENCE [LARGE SCALE GENOMIC DNA]</scope>
</reference>
<dbReference type="InterPro" id="IPR018143">
    <property type="entry name" value="Folate_rcpt-like"/>
</dbReference>
<feature type="domain" description="Folate receptor-like" evidence="6">
    <location>
        <begin position="32"/>
        <end position="203"/>
    </location>
</feature>
<dbReference type="GeneID" id="20246815"/>
<organism evidence="7 8">
    <name type="scientific">Lottia gigantea</name>
    <name type="common">Giant owl limpet</name>
    <dbReference type="NCBI Taxonomy" id="225164"/>
    <lineage>
        <taxon>Eukaryota</taxon>
        <taxon>Metazoa</taxon>
        <taxon>Spiralia</taxon>
        <taxon>Lophotrochozoa</taxon>
        <taxon>Mollusca</taxon>
        <taxon>Gastropoda</taxon>
        <taxon>Patellogastropoda</taxon>
        <taxon>Lottioidea</taxon>
        <taxon>Lottiidae</taxon>
        <taxon>Lottia</taxon>
    </lineage>
</organism>
<dbReference type="KEGG" id="lgi:LOTGIDRAFT_218859"/>
<dbReference type="GO" id="GO:0009897">
    <property type="term" value="C:external side of plasma membrane"/>
    <property type="evidence" value="ECO:0007669"/>
    <property type="project" value="TreeGrafter"/>
</dbReference>
<keyword evidence="4" id="KW-0472">Membrane</keyword>
<keyword evidence="4" id="KW-1133">Transmembrane helix</keyword>
<name>V3ZYM9_LOTGI</name>
<dbReference type="GO" id="GO:0038023">
    <property type="term" value="F:signaling receptor activity"/>
    <property type="evidence" value="ECO:0007669"/>
    <property type="project" value="TreeGrafter"/>
</dbReference>
<feature type="signal peptide" evidence="5">
    <location>
        <begin position="1"/>
        <end position="19"/>
    </location>
</feature>
<dbReference type="Pfam" id="PF03024">
    <property type="entry name" value="Folate_rec"/>
    <property type="match status" value="1"/>
</dbReference>
<keyword evidence="2 5" id="KW-0732">Signal</keyword>
<evidence type="ECO:0000256" key="1">
    <source>
        <dbReference type="ARBA" id="ARBA00007932"/>
    </source>
</evidence>
<dbReference type="InterPro" id="IPR004269">
    <property type="entry name" value="Folate_rcpt"/>
</dbReference>
<keyword evidence="4" id="KW-0812">Transmembrane</keyword>
<evidence type="ECO:0000256" key="2">
    <source>
        <dbReference type="ARBA" id="ARBA00022729"/>
    </source>
</evidence>
<evidence type="ECO:0000313" key="7">
    <source>
        <dbReference type="EMBL" id="ESO89492.1"/>
    </source>
</evidence>
<feature type="chain" id="PRO_5004716200" description="Folate receptor-like domain-containing protein" evidence="5">
    <location>
        <begin position="20"/>
        <end position="251"/>
    </location>
</feature>
<evidence type="ECO:0000259" key="6">
    <source>
        <dbReference type="Pfam" id="PF03024"/>
    </source>
</evidence>
<proteinExistence type="inferred from homology"/>
<evidence type="ECO:0000313" key="8">
    <source>
        <dbReference type="Proteomes" id="UP000030746"/>
    </source>
</evidence>
<dbReference type="Proteomes" id="UP000030746">
    <property type="component" value="Unassembled WGS sequence"/>
</dbReference>
<gene>
    <name evidence="7" type="ORF">LOTGIDRAFT_218859</name>
</gene>
<sequence>MRTSIALPIFCLGLLQVTALKRDTLDSLTNLCIDSTSHKTTPSREASLYKQCSPWKERSCCTENTTRIAHESTTDLYNIDFGHCAPLSKKCKEHFVQDICFYECSPNTGPWLIEKPNNKYVTEKANNAPLCESDCTNWYNDCKYDLTCVENWGEDFNWTTGVSTCPTNSQCKTFEDIYGSAAKFCSKVWNYSWKMVPDSEPCIHMWFDSSKGNPNDAVALQHAKKILNAGSIFGTSPMVAMAVSILYLFSS</sequence>
<evidence type="ECO:0000256" key="3">
    <source>
        <dbReference type="ARBA" id="ARBA00023157"/>
    </source>
</evidence>
<dbReference type="OMA" id="HFIQDGC"/>
<dbReference type="EMBL" id="KB202591">
    <property type="protein sequence ID" value="ESO89492.1"/>
    <property type="molecule type" value="Genomic_DNA"/>
</dbReference>
<keyword evidence="8" id="KW-1185">Reference proteome</keyword>
<comment type="similarity">
    <text evidence="1">Belongs to the folate receptor family.</text>
</comment>
<dbReference type="PANTHER" id="PTHR10517:SF14">
    <property type="entry name" value="FOLATE RECEPTOR 1-RELATED"/>
    <property type="match status" value="1"/>
</dbReference>
<dbReference type="AlphaFoldDB" id="V3ZYM9"/>
<dbReference type="PANTHER" id="PTHR10517">
    <property type="entry name" value="FOLATE RECEPTOR"/>
    <property type="match status" value="1"/>
</dbReference>
<dbReference type="RefSeq" id="XP_009059852.1">
    <property type="nucleotide sequence ID" value="XM_009061604.1"/>
</dbReference>
<keyword evidence="3" id="KW-1015">Disulfide bond</keyword>